<feature type="transmembrane region" description="Helical" evidence="11">
    <location>
        <begin position="1185"/>
        <end position="1210"/>
    </location>
</feature>
<comment type="subcellular location">
    <subcellularLocation>
        <location evidence="1">Membrane</location>
        <topology evidence="1">Multi-pass membrane protein</topology>
    </subcellularLocation>
</comment>
<dbReference type="Gene3D" id="3.40.50.300">
    <property type="entry name" value="P-loop containing nucleotide triphosphate hydrolases"/>
    <property type="match status" value="2"/>
</dbReference>
<keyword evidence="6" id="KW-0547">Nucleotide-binding</keyword>
<reference evidence="13 14" key="2">
    <citation type="journal article" date="2022" name="Mol. Biol. Evol.">
        <title>Comparative Genomics Reveals Insights into the Divergent Evolution of Astigmatic Mites and Household Pest Adaptations.</title>
        <authorList>
            <person name="Xiong Q."/>
            <person name="Wan A.T."/>
            <person name="Liu X."/>
            <person name="Fung C.S."/>
            <person name="Xiao X."/>
            <person name="Malainual N."/>
            <person name="Hou J."/>
            <person name="Wang L."/>
            <person name="Wang M."/>
            <person name="Yang K.Y."/>
            <person name="Cui Y."/>
            <person name="Leung E.L."/>
            <person name="Nong W."/>
            <person name="Shin S.K."/>
            <person name="Au S.W."/>
            <person name="Jeong K.Y."/>
            <person name="Chew F.T."/>
            <person name="Hui J.H."/>
            <person name="Leung T.F."/>
            <person name="Tungtrongchitr A."/>
            <person name="Zhong N."/>
            <person name="Liu Z."/>
            <person name="Tsui S.K."/>
        </authorList>
    </citation>
    <scope>NUCLEOTIDE SEQUENCE [LARGE SCALE GENOMIC DNA]</scope>
    <source>
        <strain evidence="13">Derp</strain>
    </source>
</reference>
<comment type="similarity">
    <text evidence="2">Belongs to the ABC transporter superfamily. ABCG family. Eye pigment precursor importer (TC 3.A.1.204) subfamily.</text>
</comment>
<dbReference type="InterPro" id="IPR013525">
    <property type="entry name" value="ABC2_TM"/>
</dbReference>
<dbReference type="Gene3D" id="1.10.630.10">
    <property type="entry name" value="Cytochrome P450"/>
    <property type="match status" value="1"/>
</dbReference>
<keyword evidence="5 11" id="KW-0812">Transmembrane</keyword>
<dbReference type="InterPro" id="IPR003439">
    <property type="entry name" value="ABC_transporter-like_ATP-bd"/>
</dbReference>
<dbReference type="PANTHER" id="PTHR48041">
    <property type="entry name" value="ABC TRANSPORTER G FAMILY MEMBER 28"/>
    <property type="match status" value="1"/>
</dbReference>
<dbReference type="InterPro" id="IPR050352">
    <property type="entry name" value="ABCG_transporters"/>
</dbReference>
<feature type="transmembrane region" description="Helical" evidence="11">
    <location>
        <begin position="1120"/>
        <end position="1141"/>
    </location>
</feature>
<dbReference type="PROSITE" id="PS50893">
    <property type="entry name" value="ABC_TRANSPORTER_2"/>
    <property type="match status" value="2"/>
</dbReference>
<evidence type="ECO:0000313" key="14">
    <source>
        <dbReference type="Proteomes" id="UP000887458"/>
    </source>
</evidence>
<feature type="transmembrane region" description="Helical" evidence="11">
    <location>
        <begin position="457"/>
        <end position="483"/>
    </location>
</feature>
<keyword evidence="9" id="KW-0560">Oxidoreductase</keyword>
<accession>A0ABQ8IWJ2</accession>
<feature type="transmembrane region" description="Helical" evidence="11">
    <location>
        <begin position="1256"/>
        <end position="1281"/>
    </location>
</feature>
<dbReference type="SUPFAM" id="SSF48264">
    <property type="entry name" value="Cytochrome P450"/>
    <property type="match status" value="1"/>
</dbReference>
<gene>
    <name evidence="13" type="primary">wht-4_13</name>
    <name evidence="13" type="ORF">DERP_008762</name>
</gene>
<sequence length="1429" mass="164598">MNSVVDSVEIFSSNFNIKKDFNHNDNVAIVWKNLRYEVNNWLKGKKIILRRLNGHLEYNSLTGFLGPSGAGKSTLLNCLNGTYRSGLSADSEIYINRQENDKPRISYVQQHVHETMIGSMTIRQILYYSFRFHNSFKHGKSEMDQHITNIIEQLLLDPKVLDRRFDLCSGGEQKRIAVAQELMSLKSPTFLFVDEPTTGLDSHAALLMVRCLRKLADDPNNRLTILSSIHSPNSDILKMFDKLYILAKGGVCVYSGVPKLLAQNLEEHIGLIHDRNKPPIEEYLAIACQGTGDENVRRLAEATWSQQQDELKPLIPKMKYLPQGIIVDHKLFSFVDFLLQLARMFQLIFIKQINSRIFTIIMVTFVCLFHSNSYDPNIIEPDTCVSTIDFTEPENNQTCKEKLEESFQIEFYNYYQCMIIMLMGYTISAVSSLTFTSLIKVFKNEHRNRWHSVGVSYWPVVIVRLIDFTILALHTTTLIYFLIDHTFIDDGYFNWYRFANFFLFMWMFFFYIQSVGQLFSIVFSKYSQVAVAIAGIAYAPLDFNNGYFFPYNYIVNPSSKIISDILGTKIIRNGLINAFYGIDQCEINQISSVLIDNGINQKTVYTDLYKILINSIALRILTLFLLMTEFQSWKFPSKKLSKTSNITELIKIDYDNSNNKSIQTLIQSNERMKLKDETEFEKFSKNKIIIAWRSLSLFNSGSYLELRSALKLEEPKYILRNLNGQFRFGTLNALMGTSGAGKTSLLKVLNGRDKTRLSSETKFYLSKFTPLRTCYITQEISSHLTPGLTAQQSLIYASKLKNLGESIDHKNNALSMLKELEIIDTADTLVDKCSGGQRKRLALALELMSLRMPNFICIDEPTSGLDSNSAEVIISCLRKMSHKHNITIVAAIHQPNTEMLMFFDQIYILSRGGVCIFSGPPSQISDHLHQVSTDHDNNDEKFAVEEIMKYSSLNHSDPQIKTLSDSTNQSIISKELEDHLVTDTQYVLDGPNANRTRFSLRSVVILIQRQFYFYIGNFMSQFFILWFICFSVVNGFILKGLTNPNMIFLSGCMSLDEDLSNCNRSEDERTNLLLNCHYIHHCQDSLGVIACIFFVTMFVSQRKLFKIEHRNGWYSSGAFYLSKAVCEMFIALPVIVLYPIVVDIYYPIRSYVWYYMIMIIILPMIAFQGASYTLSILFGSNPLKLYISIPAVLLLSISSILTPNISHYAFKLITTFNLFRYQIQAIYFLVYGFGRCGHREIQVLLYRFGLNHDEEYYHSIIMTAINAILYQTIALSLLYFYHNPFQNRRKRIERIEYRNQQKLPSNEMIPGLSCSNDFIIRQIQILIIIYNNNNFQQPERFIPDRFIEGSKHYCGCMNPFAFVPFSVGPRNCMGQKFALQEQKIILATLLSKYRIESAENIYGVAIEPSIVLRPKSSVNIRFIPRCMNE</sequence>
<feature type="transmembrane region" description="Helical" evidence="11">
    <location>
        <begin position="413"/>
        <end position="436"/>
    </location>
</feature>
<feature type="transmembrane region" description="Helical" evidence="11">
    <location>
        <begin position="1153"/>
        <end position="1178"/>
    </location>
</feature>
<evidence type="ECO:0000256" key="8">
    <source>
        <dbReference type="ARBA" id="ARBA00022989"/>
    </source>
</evidence>
<feature type="domain" description="ABC transporter" evidence="12">
    <location>
        <begin position="704"/>
        <end position="936"/>
    </location>
</feature>
<dbReference type="InterPro" id="IPR002401">
    <property type="entry name" value="Cyt_P450_E_grp-I"/>
</dbReference>
<evidence type="ECO:0000256" key="10">
    <source>
        <dbReference type="ARBA" id="ARBA00023136"/>
    </source>
</evidence>
<evidence type="ECO:0000256" key="9">
    <source>
        <dbReference type="ARBA" id="ARBA00023033"/>
    </source>
</evidence>
<dbReference type="EMBL" id="NJHN03000107">
    <property type="protein sequence ID" value="KAH9414566.1"/>
    <property type="molecule type" value="Genomic_DNA"/>
</dbReference>
<evidence type="ECO:0000256" key="11">
    <source>
        <dbReference type="SAM" id="Phobius"/>
    </source>
</evidence>
<evidence type="ECO:0000256" key="3">
    <source>
        <dbReference type="ARBA" id="ARBA00010617"/>
    </source>
</evidence>
<dbReference type="InterPro" id="IPR017871">
    <property type="entry name" value="ABC_transporter-like_CS"/>
</dbReference>
<dbReference type="PRINTS" id="PR00463">
    <property type="entry name" value="EP450I"/>
</dbReference>
<keyword evidence="7" id="KW-0067">ATP-binding</keyword>
<feature type="domain" description="ABC transporter" evidence="12">
    <location>
        <begin position="29"/>
        <end position="273"/>
    </location>
</feature>
<feature type="transmembrane region" description="Helical" evidence="11">
    <location>
        <begin position="611"/>
        <end position="630"/>
    </location>
</feature>
<keyword evidence="9" id="KW-0503">Monooxygenase</keyword>
<dbReference type="InterPro" id="IPR003593">
    <property type="entry name" value="AAA+_ATPase"/>
</dbReference>
<dbReference type="SUPFAM" id="SSF52540">
    <property type="entry name" value="P-loop containing nucleoside triphosphate hydrolases"/>
    <property type="match status" value="2"/>
</dbReference>
<name>A0ABQ8IWJ2_DERPT</name>
<dbReference type="InterPro" id="IPR027417">
    <property type="entry name" value="P-loop_NTPase"/>
</dbReference>
<evidence type="ECO:0000256" key="6">
    <source>
        <dbReference type="ARBA" id="ARBA00022741"/>
    </source>
</evidence>
<proteinExistence type="inferred from homology"/>
<protein>
    <submittedName>
        <fullName evidence="13">ABC protein, sub ABCG</fullName>
    </submittedName>
</protein>
<dbReference type="Pfam" id="PF00005">
    <property type="entry name" value="ABC_tran"/>
    <property type="match status" value="2"/>
</dbReference>
<dbReference type="PROSITE" id="PS00086">
    <property type="entry name" value="CYTOCHROME_P450"/>
    <property type="match status" value="1"/>
</dbReference>
<dbReference type="PANTHER" id="PTHR48041:SF139">
    <property type="entry name" value="PROTEIN SCARLET"/>
    <property type="match status" value="1"/>
</dbReference>
<dbReference type="InterPro" id="IPR036396">
    <property type="entry name" value="Cyt_P450_sf"/>
</dbReference>
<evidence type="ECO:0000256" key="2">
    <source>
        <dbReference type="ARBA" id="ARBA00005814"/>
    </source>
</evidence>
<evidence type="ECO:0000256" key="5">
    <source>
        <dbReference type="ARBA" id="ARBA00022692"/>
    </source>
</evidence>
<evidence type="ECO:0000256" key="4">
    <source>
        <dbReference type="ARBA" id="ARBA00022448"/>
    </source>
</evidence>
<organism evidence="13 14">
    <name type="scientific">Dermatophagoides pteronyssinus</name>
    <name type="common">European house dust mite</name>
    <dbReference type="NCBI Taxonomy" id="6956"/>
    <lineage>
        <taxon>Eukaryota</taxon>
        <taxon>Metazoa</taxon>
        <taxon>Ecdysozoa</taxon>
        <taxon>Arthropoda</taxon>
        <taxon>Chelicerata</taxon>
        <taxon>Arachnida</taxon>
        <taxon>Acari</taxon>
        <taxon>Acariformes</taxon>
        <taxon>Sarcoptiformes</taxon>
        <taxon>Astigmata</taxon>
        <taxon>Psoroptidia</taxon>
        <taxon>Analgoidea</taxon>
        <taxon>Pyroglyphidae</taxon>
        <taxon>Dermatophagoidinae</taxon>
        <taxon>Dermatophagoides</taxon>
    </lineage>
</organism>
<feature type="transmembrane region" description="Helical" evidence="11">
    <location>
        <begin position="1011"/>
        <end position="1037"/>
    </location>
</feature>
<keyword evidence="14" id="KW-1185">Reference proteome</keyword>
<dbReference type="PROSITE" id="PS00211">
    <property type="entry name" value="ABC_TRANSPORTER_1"/>
    <property type="match status" value="2"/>
</dbReference>
<evidence type="ECO:0000256" key="7">
    <source>
        <dbReference type="ARBA" id="ARBA00022840"/>
    </source>
</evidence>
<keyword evidence="10 11" id="KW-0472">Membrane</keyword>
<reference evidence="13 14" key="1">
    <citation type="journal article" date="2018" name="J. Allergy Clin. Immunol.">
        <title>High-quality assembly of Dermatophagoides pteronyssinus genome and transcriptome reveals a wide range of novel allergens.</title>
        <authorList>
            <person name="Liu X.Y."/>
            <person name="Yang K.Y."/>
            <person name="Wang M.Q."/>
            <person name="Kwok J.S."/>
            <person name="Zeng X."/>
            <person name="Yang Z."/>
            <person name="Xiao X.J."/>
            <person name="Lau C.P."/>
            <person name="Li Y."/>
            <person name="Huang Z.M."/>
            <person name="Ba J.G."/>
            <person name="Yim A.K."/>
            <person name="Ouyang C.Y."/>
            <person name="Ngai S.M."/>
            <person name="Chan T.F."/>
            <person name="Leung E.L."/>
            <person name="Liu L."/>
            <person name="Liu Z.G."/>
            <person name="Tsui S.K."/>
        </authorList>
    </citation>
    <scope>NUCLEOTIDE SEQUENCE [LARGE SCALE GENOMIC DNA]</scope>
    <source>
        <strain evidence="13">Derp</strain>
    </source>
</reference>
<evidence type="ECO:0000259" key="12">
    <source>
        <dbReference type="PROSITE" id="PS50893"/>
    </source>
</evidence>
<keyword evidence="8 11" id="KW-1133">Transmembrane helix</keyword>
<dbReference type="Pfam" id="PF00067">
    <property type="entry name" value="p450"/>
    <property type="match status" value="1"/>
</dbReference>
<dbReference type="InterPro" id="IPR017972">
    <property type="entry name" value="Cyt_P450_CS"/>
</dbReference>
<comment type="similarity">
    <text evidence="3">Belongs to the cytochrome P450 family.</text>
</comment>
<evidence type="ECO:0000256" key="1">
    <source>
        <dbReference type="ARBA" id="ARBA00004141"/>
    </source>
</evidence>
<comment type="caution">
    <text evidence="13">The sequence shown here is derived from an EMBL/GenBank/DDBJ whole genome shotgun (WGS) entry which is preliminary data.</text>
</comment>
<dbReference type="InterPro" id="IPR001128">
    <property type="entry name" value="Cyt_P450"/>
</dbReference>
<keyword evidence="4" id="KW-0813">Transport</keyword>
<dbReference type="Proteomes" id="UP000887458">
    <property type="component" value="Unassembled WGS sequence"/>
</dbReference>
<dbReference type="Pfam" id="PF01061">
    <property type="entry name" value="ABC2_membrane"/>
    <property type="match status" value="1"/>
</dbReference>
<dbReference type="SMART" id="SM00382">
    <property type="entry name" value="AAA"/>
    <property type="match status" value="2"/>
</dbReference>
<evidence type="ECO:0000313" key="13">
    <source>
        <dbReference type="EMBL" id="KAH9414566.1"/>
    </source>
</evidence>